<evidence type="ECO:0000256" key="9">
    <source>
        <dbReference type="ARBA" id="ARBA00022968"/>
    </source>
</evidence>
<dbReference type="InterPro" id="IPR035518">
    <property type="entry name" value="DPG_synthase"/>
</dbReference>
<evidence type="ECO:0000256" key="4">
    <source>
        <dbReference type="ARBA" id="ARBA00012583"/>
    </source>
</evidence>
<evidence type="ECO:0000313" key="16">
    <source>
        <dbReference type="Proteomes" id="UP000053477"/>
    </source>
</evidence>
<dbReference type="PANTHER" id="PTHR10859:SF91">
    <property type="entry name" value="DOLICHYL-PHOSPHATE BETA-GLUCOSYLTRANSFERASE"/>
    <property type="match status" value="1"/>
</dbReference>
<evidence type="ECO:0000256" key="2">
    <source>
        <dbReference type="ARBA" id="ARBA00004922"/>
    </source>
</evidence>
<dbReference type="OrthoDB" id="3784at2759"/>
<evidence type="ECO:0000313" key="15">
    <source>
        <dbReference type="EMBL" id="KLO11535.1"/>
    </source>
</evidence>
<dbReference type="Proteomes" id="UP000053477">
    <property type="component" value="Unassembled WGS sequence"/>
</dbReference>
<dbReference type="GO" id="GO:0006487">
    <property type="term" value="P:protein N-linked glycosylation"/>
    <property type="evidence" value="ECO:0007669"/>
    <property type="project" value="TreeGrafter"/>
</dbReference>
<keyword evidence="10 13" id="KW-1133">Transmembrane helix</keyword>
<feature type="domain" description="Glycosyltransferase 2-like" evidence="14">
    <location>
        <begin position="71"/>
        <end position="247"/>
    </location>
</feature>
<dbReference type="Pfam" id="PF00535">
    <property type="entry name" value="Glycos_transf_2"/>
    <property type="match status" value="1"/>
</dbReference>
<comment type="pathway">
    <text evidence="2">Protein modification; protein glycosylation.</text>
</comment>
<comment type="catalytic activity">
    <reaction evidence="12">
        <text>a di-trans,poly-cis-dolichyl phosphate + UDP-alpha-D-glucose = a di-trans,poly-cis-dolichyl beta-D-glucosyl phosphate + UDP</text>
        <dbReference type="Rhea" id="RHEA:15401"/>
        <dbReference type="Rhea" id="RHEA-COMP:19498"/>
        <dbReference type="Rhea" id="RHEA-COMP:19502"/>
        <dbReference type="ChEBI" id="CHEBI:57525"/>
        <dbReference type="ChEBI" id="CHEBI:57683"/>
        <dbReference type="ChEBI" id="CHEBI:58223"/>
        <dbReference type="ChEBI" id="CHEBI:58885"/>
        <dbReference type="EC" id="2.4.1.117"/>
    </reaction>
    <physiologicalReaction direction="left-to-right" evidence="12">
        <dbReference type="Rhea" id="RHEA:15402"/>
    </physiologicalReaction>
</comment>
<organism evidence="15 16">
    <name type="scientific">Schizopora paradoxa</name>
    <dbReference type="NCBI Taxonomy" id="27342"/>
    <lineage>
        <taxon>Eukaryota</taxon>
        <taxon>Fungi</taxon>
        <taxon>Dikarya</taxon>
        <taxon>Basidiomycota</taxon>
        <taxon>Agaricomycotina</taxon>
        <taxon>Agaricomycetes</taxon>
        <taxon>Hymenochaetales</taxon>
        <taxon>Schizoporaceae</taxon>
        <taxon>Schizopora</taxon>
    </lineage>
</organism>
<evidence type="ECO:0000256" key="13">
    <source>
        <dbReference type="SAM" id="Phobius"/>
    </source>
</evidence>
<evidence type="ECO:0000256" key="8">
    <source>
        <dbReference type="ARBA" id="ARBA00022824"/>
    </source>
</evidence>
<dbReference type="SUPFAM" id="SSF53448">
    <property type="entry name" value="Nucleotide-diphospho-sugar transferases"/>
    <property type="match status" value="1"/>
</dbReference>
<dbReference type="FunCoup" id="A0A0H2RHW7">
    <property type="interactions" value="439"/>
</dbReference>
<dbReference type="InterPro" id="IPR001173">
    <property type="entry name" value="Glyco_trans_2-like"/>
</dbReference>
<reference evidence="15 16" key="1">
    <citation type="submission" date="2015-04" db="EMBL/GenBank/DDBJ databases">
        <title>Complete genome sequence of Schizopora paradoxa KUC8140, a cosmopolitan wood degrader in East Asia.</title>
        <authorList>
            <consortium name="DOE Joint Genome Institute"/>
            <person name="Min B."/>
            <person name="Park H."/>
            <person name="Jang Y."/>
            <person name="Kim J.-J."/>
            <person name="Kim K.H."/>
            <person name="Pangilinan J."/>
            <person name="Lipzen A."/>
            <person name="Riley R."/>
            <person name="Grigoriev I.V."/>
            <person name="Spatafora J.W."/>
            <person name="Choi I.-G."/>
        </authorList>
    </citation>
    <scope>NUCLEOTIDE SEQUENCE [LARGE SCALE GENOMIC DNA]</scope>
    <source>
        <strain evidence="15 16">KUC8140</strain>
    </source>
</reference>
<name>A0A0H2RHW7_9AGAM</name>
<dbReference type="GO" id="GO:0004581">
    <property type="term" value="F:dolichyl-phosphate beta-glucosyltransferase activity"/>
    <property type="evidence" value="ECO:0007669"/>
    <property type="project" value="UniProtKB-EC"/>
</dbReference>
<dbReference type="Gene3D" id="3.90.550.10">
    <property type="entry name" value="Spore Coat Polysaccharide Biosynthesis Protein SpsA, Chain A"/>
    <property type="match status" value="1"/>
</dbReference>
<feature type="transmembrane region" description="Helical" evidence="13">
    <location>
        <begin position="6"/>
        <end position="32"/>
    </location>
</feature>
<keyword evidence="11 13" id="KW-0472">Membrane</keyword>
<dbReference type="CDD" id="cd04188">
    <property type="entry name" value="DPG_synthase"/>
    <property type="match status" value="1"/>
</dbReference>
<dbReference type="GO" id="GO:0005789">
    <property type="term" value="C:endoplasmic reticulum membrane"/>
    <property type="evidence" value="ECO:0007669"/>
    <property type="project" value="UniProtKB-SubCell"/>
</dbReference>
<proteinExistence type="inferred from homology"/>
<gene>
    <name evidence="15" type="ORF">SCHPADRAFT_942020</name>
</gene>
<keyword evidence="8" id="KW-0256">Endoplasmic reticulum</keyword>
<comment type="subcellular location">
    <subcellularLocation>
        <location evidence="1">Endoplasmic reticulum membrane</location>
        <topology evidence="1">Single-pass membrane protein</topology>
    </subcellularLocation>
</comment>
<dbReference type="STRING" id="27342.A0A0H2RHW7"/>
<keyword evidence="6 15" id="KW-0808">Transferase</keyword>
<evidence type="ECO:0000259" key="14">
    <source>
        <dbReference type="Pfam" id="PF00535"/>
    </source>
</evidence>
<evidence type="ECO:0000256" key="6">
    <source>
        <dbReference type="ARBA" id="ARBA00022679"/>
    </source>
</evidence>
<evidence type="ECO:0000256" key="12">
    <source>
        <dbReference type="ARBA" id="ARBA00045097"/>
    </source>
</evidence>
<keyword evidence="16" id="KW-1185">Reference proteome</keyword>
<keyword evidence="9" id="KW-0735">Signal-anchor</keyword>
<keyword evidence="7 13" id="KW-0812">Transmembrane</keyword>
<dbReference type="EMBL" id="KQ085998">
    <property type="protein sequence ID" value="KLO11535.1"/>
    <property type="molecule type" value="Genomic_DNA"/>
</dbReference>
<dbReference type="InParanoid" id="A0A0H2RHW7"/>
<sequence length="326" mass="36498">MPMADFLFAPGVSILSAFAAVVACCYVALVLLSPPAMKVRPSEQRYRCAASPSEPKDLPRLEETEADVDLSIVIPAYNEVPRLPSMLKQAVEHLSSHYSRGRTVEIIVVDDGSSDGTSEMTLKLAKEYKEFDIRVVSLESNLGKGGAVRHGMLHARGARLLMVDADGASQFEDVDKLWLEMDRLTERNEAAVVIGSRAHLVKTDAVVKRSMLRNMAMFSLHVVLRLVGVGHIRDTQCGFKLFTRRAAQSIFPYQHLTGWIFDVEILLLAKHQDIPVSEVPINWKEVPESKLNVAKDSLLMFKDLIVLRSNQLSGRWRAPRRKHKTE</sequence>
<protein>
    <recommendedName>
        <fullName evidence="4">dolichyl-phosphate beta-glucosyltransferase</fullName>
        <ecNumber evidence="4">2.4.1.117</ecNumber>
    </recommendedName>
</protein>
<evidence type="ECO:0000256" key="7">
    <source>
        <dbReference type="ARBA" id="ARBA00022692"/>
    </source>
</evidence>
<dbReference type="InterPro" id="IPR029044">
    <property type="entry name" value="Nucleotide-diphossugar_trans"/>
</dbReference>
<accession>A0A0H2RHW7</accession>
<comment type="similarity">
    <text evidence="3">Belongs to the glycosyltransferase 2 family.</text>
</comment>
<dbReference type="EC" id="2.4.1.117" evidence="4"/>
<evidence type="ECO:0000256" key="1">
    <source>
        <dbReference type="ARBA" id="ARBA00004389"/>
    </source>
</evidence>
<evidence type="ECO:0000256" key="10">
    <source>
        <dbReference type="ARBA" id="ARBA00022989"/>
    </source>
</evidence>
<evidence type="ECO:0000256" key="5">
    <source>
        <dbReference type="ARBA" id="ARBA00022676"/>
    </source>
</evidence>
<dbReference type="PANTHER" id="PTHR10859">
    <property type="entry name" value="GLYCOSYL TRANSFERASE"/>
    <property type="match status" value="1"/>
</dbReference>
<keyword evidence="5" id="KW-0328">Glycosyltransferase</keyword>
<dbReference type="AlphaFoldDB" id="A0A0H2RHW7"/>
<evidence type="ECO:0000256" key="11">
    <source>
        <dbReference type="ARBA" id="ARBA00023136"/>
    </source>
</evidence>
<evidence type="ECO:0000256" key="3">
    <source>
        <dbReference type="ARBA" id="ARBA00006739"/>
    </source>
</evidence>